<protein>
    <submittedName>
        <fullName evidence="1">Uncharacterized protein</fullName>
    </submittedName>
</protein>
<reference evidence="1" key="1">
    <citation type="submission" date="2020-12" db="EMBL/GenBank/DDBJ databases">
        <title>Metabolic potential, ecology and presence of endohyphal bacteria is reflected in genomic diversity of Mucoromycotina.</title>
        <authorList>
            <person name="Muszewska A."/>
            <person name="Okrasinska A."/>
            <person name="Steczkiewicz K."/>
            <person name="Drgas O."/>
            <person name="Orlowska M."/>
            <person name="Perlinska-Lenart U."/>
            <person name="Aleksandrzak-Piekarczyk T."/>
            <person name="Szatraj K."/>
            <person name="Zielenkiewicz U."/>
            <person name="Pilsyk S."/>
            <person name="Malc E."/>
            <person name="Mieczkowski P."/>
            <person name="Kruszewska J.S."/>
            <person name="Biernat P."/>
            <person name="Pawlowska J."/>
        </authorList>
    </citation>
    <scope>NUCLEOTIDE SEQUENCE</scope>
    <source>
        <strain evidence="1">WA0000017839</strain>
    </source>
</reference>
<name>A0A8H7V0H4_9FUNG</name>
<comment type="caution">
    <text evidence="1">The sequence shown here is derived from an EMBL/GenBank/DDBJ whole genome shotgun (WGS) entry which is preliminary data.</text>
</comment>
<dbReference type="Proteomes" id="UP000603453">
    <property type="component" value="Unassembled WGS sequence"/>
</dbReference>
<evidence type="ECO:0000313" key="2">
    <source>
        <dbReference type="Proteomes" id="UP000603453"/>
    </source>
</evidence>
<organism evidence="1 2">
    <name type="scientific">Mucor saturninus</name>
    <dbReference type="NCBI Taxonomy" id="64648"/>
    <lineage>
        <taxon>Eukaryota</taxon>
        <taxon>Fungi</taxon>
        <taxon>Fungi incertae sedis</taxon>
        <taxon>Mucoromycota</taxon>
        <taxon>Mucoromycotina</taxon>
        <taxon>Mucoromycetes</taxon>
        <taxon>Mucorales</taxon>
        <taxon>Mucorineae</taxon>
        <taxon>Mucoraceae</taxon>
        <taxon>Mucor</taxon>
    </lineage>
</organism>
<sequence length="63" mass="7202">MTYADEIASDDDEVDIISFHKNEEDTDNQTVNIGKRALDLIETPPDIKKQKIMLTESVKKDHV</sequence>
<dbReference type="AlphaFoldDB" id="A0A8H7V0H4"/>
<accession>A0A8H7V0H4</accession>
<proteinExistence type="predicted"/>
<keyword evidence="2" id="KW-1185">Reference proteome</keyword>
<evidence type="ECO:0000313" key="1">
    <source>
        <dbReference type="EMBL" id="KAG2205551.1"/>
    </source>
</evidence>
<dbReference type="EMBL" id="JAEPRD010000036">
    <property type="protein sequence ID" value="KAG2205551.1"/>
    <property type="molecule type" value="Genomic_DNA"/>
</dbReference>
<gene>
    <name evidence="1" type="ORF">INT47_005926</name>
</gene>